<dbReference type="Gene3D" id="1.10.533.10">
    <property type="entry name" value="Death Domain, Fas"/>
    <property type="match status" value="2"/>
</dbReference>
<evidence type="ECO:0000313" key="7">
    <source>
        <dbReference type="Proteomes" id="UP001152320"/>
    </source>
</evidence>
<comment type="similarity">
    <text evidence="1">Belongs to the helicase family.</text>
</comment>
<dbReference type="InterPro" id="IPR036691">
    <property type="entry name" value="Endo/exonu/phosph_ase_sf"/>
</dbReference>
<evidence type="ECO:0000259" key="3">
    <source>
        <dbReference type="PROSITE" id="PS50017"/>
    </source>
</evidence>
<feature type="domain" description="ZU5" evidence="5">
    <location>
        <begin position="3418"/>
        <end position="3553"/>
    </location>
</feature>
<keyword evidence="1" id="KW-0547">Nucleotide-binding</keyword>
<dbReference type="OrthoDB" id="432234at2759"/>
<evidence type="ECO:0000313" key="6">
    <source>
        <dbReference type="EMBL" id="KAJ8019176.1"/>
    </source>
</evidence>
<dbReference type="Gene3D" id="3.40.50.300">
    <property type="entry name" value="P-loop containing nucleotide triphosphate hydrolases"/>
    <property type="match status" value="1"/>
</dbReference>
<gene>
    <name evidence="6" type="ORF">HOLleu_42417</name>
</gene>
<dbReference type="GO" id="GO:0016787">
    <property type="term" value="F:hydrolase activity"/>
    <property type="evidence" value="ECO:0007669"/>
    <property type="project" value="UniProtKB-KW"/>
</dbReference>
<dbReference type="Pfam" id="PF14214">
    <property type="entry name" value="Helitron_like_N"/>
    <property type="match status" value="1"/>
</dbReference>
<dbReference type="Pfam" id="PF00791">
    <property type="entry name" value="ZU5"/>
    <property type="match status" value="1"/>
</dbReference>
<accession>A0A9Q1B9B7</accession>
<feature type="domain" description="OTU" evidence="4">
    <location>
        <begin position="457"/>
        <end position="587"/>
    </location>
</feature>
<dbReference type="Pfam" id="PF00531">
    <property type="entry name" value="Death"/>
    <property type="match status" value="2"/>
</dbReference>
<dbReference type="InterPro" id="IPR000906">
    <property type="entry name" value="ZU5_dom"/>
</dbReference>
<dbReference type="GO" id="GO:0005524">
    <property type="term" value="F:ATP binding"/>
    <property type="evidence" value="ECO:0007669"/>
    <property type="project" value="UniProtKB-KW"/>
</dbReference>
<dbReference type="GO" id="GO:0006310">
    <property type="term" value="P:DNA recombination"/>
    <property type="evidence" value="ECO:0007669"/>
    <property type="project" value="UniProtKB-KW"/>
</dbReference>
<dbReference type="PANTHER" id="PTHR47642">
    <property type="entry name" value="ATP-DEPENDENT DNA HELICASE"/>
    <property type="match status" value="1"/>
</dbReference>
<keyword evidence="1" id="KW-0067">ATP-binding</keyword>
<dbReference type="PROSITE" id="PS51145">
    <property type="entry name" value="ZU5"/>
    <property type="match status" value="1"/>
</dbReference>
<comment type="caution">
    <text evidence="6">The sequence shown here is derived from an EMBL/GenBank/DDBJ whole genome shotgun (WGS) entry which is preliminary data.</text>
</comment>
<dbReference type="InterPro" id="IPR003323">
    <property type="entry name" value="OTU_dom"/>
</dbReference>
<keyword evidence="1" id="KW-0227">DNA damage</keyword>
<dbReference type="CDD" id="cd22755">
    <property type="entry name" value="OTU_CeDUB-like"/>
    <property type="match status" value="1"/>
</dbReference>
<dbReference type="SUPFAM" id="SSF52540">
    <property type="entry name" value="P-loop containing nucleoside triphosphate hydrolases"/>
    <property type="match status" value="2"/>
</dbReference>
<dbReference type="GO" id="GO:0007165">
    <property type="term" value="P:signal transduction"/>
    <property type="evidence" value="ECO:0007669"/>
    <property type="project" value="InterPro"/>
</dbReference>
<evidence type="ECO:0000256" key="1">
    <source>
        <dbReference type="RuleBase" id="RU363044"/>
    </source>
</evidence>
<dbReference type="PROSITE" id="PS50802">
    <property type="entry name" value="OTU"/>
    <property type="match status" value="1"/>
</dbReference>
<dbReference type="InterPro" id="IPR051055">
    <property type="entry name" value="PIF1_helicase"/>
</dbReference>
<dbReference type="Pfam" id="PF05970">
    <property type="entry name" value="PIF1"/>
    <property type="match status" value="1"/>
</dbReference>
<protein>
    <recommendedName>
        <fullName evidence="1">ATP-dependent DNA helicase</fullName>
        <ecNumber evidence="1">5.6.2.3</ecNumber>
    </recommendedName>
</protein>
<dbReference type="SUPFAM" id="SSF56219">
    <property type="entry name" value="DNase I-like"/>
    <property type="match status" value="1"/>
</dbReference>
<dbReference type="EMBL" id="JAIZAY010000070">
    <property type="protein sequence ID" value="KAJ8019176.1"/>
    <property type="molecule type" value="Genomic_DNA"/>
</dbReference>
<feature type="compositionally biased region" description="Polar residues" evidence="2">
    <location>
        <begin position="1353"/>
        <end position="1363"/>
    </location>
</feature>
<evidence type="ECO:0000259" key="5">
    <source>
        <dbReference type="PROSITE" id="PS51145"/>
    </source>
</evidence>
<dbReference type="InterPro" id="IPR025476">
    <property type="entry name" value="Helitron_helicase-like"/>
</dbReference>
<dbReference type="Proteomes" id="UP001152320">
    <property type="component" value="Unassembled WGS sequence"/>
</dbReference>
<sequence length="3759" mass="436250">MYQSLPGKPFSLSKEESTLKSDLLYYEEPLLTKMDLLAQDSHSRHKTKSMKSPSSEDTGVQKKTSVELKENLPVADAILLDLSILINDEWLAVAKFLKIPEESLQKIHTDYGARQKEATYRMFLGWKEEMGKNATYGALTEALNKAGRGDLADLSTELIDPQEHLLGLKETLERQQRLFDLHKREMTKKSLHPFSEWYDLQERQLLHMEELLRCQERLFDLHKREMTKKSLHPFSEWYDLQEREMERKLFLSSSKSHDLQQLELEVEETPFLHLKLTRLRRRLSIMEENLHLQQILLDSDVREALKKGTLDFQKNLEADLLVPTTSTSLLQQQVPIQPVVTYTVLTMPRTKKASYKKRNKNIKERMQCLRVQNDDTSNIQAESKFVLNNDNLSTRDQDVVIVAVTNNDTFHFFPVNNIWSENVFQNLCTLISLHSSPYMSAITISNPQIRSISAKPSVVKNIKGDGNCFFRCLSYLITNTEENHLALRHLIVQYIDQRHLRSHSLTVQQYIQLSKMDFPDVWSTEVEIMTAASLLQTDIYTFALHGNLWKWLRYPAAGNFDEPVDITKRAIYLVNTSSVHYDVVLDIGKGTSSSVDNRYPVPTCKTSEQLIEEEIHRQNLWQKQKLEQKTGNTSLPTTSSSTMRMRKLREQNKDYREKEKLKACQRQRQKRSDETFRNIEQKTNLKRMKTIRSNVEYNRKEKKTNLMRIKTTRSNEQYRKREIKANCNRMKTIRSTEEYRRKESQANLDRMKTIRSNEEYKRKESQVNLNRVKTIRSNEEYKKKESQANLNRMKIIRSNEEYKKKESQANLSRIKTIRSNEEYKKKESRANLNRMKTIRSNEEYKKKESQANLNRMKTIRTNEEYKEKESRANITRMNTIRSNEEYKKKESQANITRMNTIRSNEEYKKKETLANLTRINTIRSNEEYRKKESQANSIRMKTIRSNEDYKQKEFQANLTRMKNVRASEEYKRKENWSSSKRMRTIRSNNEYRQRECAINHKRIRTLRSNENYSLSQRRLNKERMQSLRANASYSEQETQKNLERIQRLRKDHSFTLRERQQNLKRIRMLRNSKYGIAYQQTNKMRMQFLRKNIQYKAKEKKKNNKRIKILRKNVQYVQRESSDKCKKRATHNTKSFRDLQHKFWQSVSVGPEYVCCCCNQLWYKDSVISAKLLQQKMSKDKSWLSEGNDLWICRTCHHYVTSGKTPPLGRDNNMILLEVPDELNLHSLEERLVSLRTPFMQIRELPRGRQLSLKGNVVNVPADVSTTVKTLPLKIDETQTIPVKFKRKLAFQHSVQSQNVRPSKVVDAAIWLVNNSQLYRDEGVTIEKSWSENLKNVEHDWKEFLDPVEKETTQTSSSNTSKVDAQLQAEDHSEMTPDSDDEWTEEQNEDTNPAGSLDTMLVPQFDNDSSLAYCFAPSEGNVPLGLFQDLHAEELAFPTLFCGQPRSRTNIRVHYSSICKWELRHKDRRFAKSVANIFYKAKKLQINQIQQKATLSLRKKKTGGKKLTAEIFKNMERVQEMLSLDEGFRVFRTVRGSPPYWEKTKKELFAMIRQLGIPTWFMSFSAAETRWLHLLRILGRTVHNQEYSDAEMLNMTWHEKSELIQSDPVTCARHFDYMIRRFINDVLLSLYHPVGEIVDHFYRVEFQQRGSPHIHMLAWVSNAPVYENASNTEVASFIDKYITCNKPTSEHLPLNLQTHSHAKTCRKKREGVCRFGFPIPPMPRTMILTPLENVTPDEKDQLSALYDKVKAYLNDLKLADDVTTTFQEMLDILEVTEEQYIQAIRSSLTSDKVFLQRSPSEIRINAYSAVLLETWKANMDIQYILDPYACAMYIVSYISKGQRGMSNLMQRATKEAREGNLDIKQRVRHIGNKFLNHVEISAQEAVYLVLQMSLRKASRQFVFINTSPPEERTILLKPLDYIQQLPDGSTDIECMGLIKKYAARPKVLESYCLADFAAWFDVSTNKKKNGSAMLDGNESEDDNEDEWDIQEQDDNTTCYTVGALQFKKRRKAKVVRYVRFNKQNDVENYCREQLMLFHPWRNETDLKGIFETFQEQYKLLETSVKEKEAGYNHNSEAVDQAIESLDTEDYDFIHGDIAPNTEHKEQLDRKEMEMADKKKSSEPHELYDIGQDMGIAVNNANMEELQKPRLPESQYHELVNKLNIRQKEFFYHVLHWCKTKNQPFYNFLTGGAGVGKSQVVKALYNALLRHYSTVPGNNPDDTHILLMALTGKAAYGIGGYTIHNALQIPANQGYDYKALTAERLNTLQAKYHNLKVIFIDEISMVGNKMLRFIDQRLQQIMGTNKIFGGVSIIAVGDLFQLKPVRDGWIFNDLNTDYGPLATNLWKSLFTAFELTEIMRQKDDQKFAQLLNRLREGKQTQEDLNLLKTREVPPESIPSHATHLFQTNAKVNAHNEKMFSLLDITKVEVPSLDIVTGDVSSTVKEKIISLIPHDSNKTMGLMSNLLLGIGQRVDLCLNVAVDDGLINGASGIVKYVDIAQGRQVDIVWVQFDDHNIGKILRASRKELLHPQICSMWTPVTRVARQFRIGRYKNAEILRKQFPLRPAAAKTVHRCQGDTLKEVAIDMSGRAVQCHIHYVALSRVTSLTGLYIYHLNPGKINVDIRVAKEMEELRTVRSMKMCTPCLPNIEGGTTIIQQNVRSLRKHLTDIKCDSAILSADVLLFTECHLSQNITDKEVDIDGYKVFLNFPSHASSIHSPYGTAIYTRDSIVVRQQESCNFNNVEISHVTLYTMTDKLNHFIRCLKAKYATFVKSLQSTPWMKSENLNIEDLFVDVGLLLWNPSQSTMTGSGWQSLDSFQALFTHPQLRRAQSINVEGESGSGKTVLLHRMAHSWCINESFTKDVKLFILLPSGCVQENYFDCSLYMTIKRFLLPMNTILTESDVRDILSNTKSVLAVDDSSPDVVYRSLDSTSRYGLRRHGFKGLRDLQLGGKLQLICFTSDYTNTPYTDDISNMTVKLQKWQKKHQLVYLQKLLPNDEKTQDLILKRLGENSTLMNECGNSLFYMLFVHLLKDDLVCGKEVTIENLSQLFKSTFKSLTKNTITKPMETFFYPQGISKAAYECFTKNEWHIDLPAEERGYQMLVDLGILVKDQCNCFYKHSKHYMMSATVVTQRLVRFCHKIFQIWFAAIYLSECSNVREEYERLFFPKHLRQWSTPLSNTDNALLQRFICGLNSECSVILLEDLARGKYGNNKEVNQHFFLCLNEHCYDDDSLRNVVNAICERKREFTLGCSNQLVLKSMARILNLASRWKIPIECIDLRNHDLVDVKEDGLILSNGVRLGRLSGKEIRINKWCGNQLTNYLNKCEQLVEISEGKQIDKRVELPGPRPVDGIAQIFANDPRKRRHEIQKEVEGMHFKVRWESNYKHEEKERKTGEEDEIVNLVDLFEKVKIRPLLGEVLSKEMYVDAEGGRIAIEEAAISLDIPPGALRDGVNIRIAVVNAEGVILPRDDTPMVTPLVKCKPSGLAFEKPVTLVLPHCGILTDNKDHKVICMQGFFSDGYLQWNVDVNSQATIDKRKFSIGLSHFCLRCGSFTDLENKRMRVFILKKKTTGTVVVKLWICNDDQSVFNNILNEEQDVGYQKVGSHEVFVLSKKLGDVLTKCRGIERKIFFGDIWNGDRRSTLFEIPIGKGDIAESLLARQIKQEDAYGLLFFIDDKNLSGLLTSEWKDLGMKLGLTEAQMQHIEDDYQGKAKEIIFQMLFLWKKAKGREATYGHIFEKLKRVDRLDLVETPELKEKWVNT</sequence>
<dbReference type="InterPro" id="IPR010285">
    <property type="entry name" value="DNA_helicase_pif1-like_DEAD"/>
</dbReference>
<dbReference type="SUPFAM" id="SSF47986">
    <property type="entry name" value="DEATH domain"/>
    <property type="match status" value="2"/>
</dbReference>
<dbReference type="Gene3D" id="2.60.220.30">
    <property type="match status" value="1"/>
</dbReference>
<dbReference type="SMART" id="SM00218">
    <property type="entry name" value="ZU5"/>
    <property type="match status" value="1"/>
</dbReference>
<dbReference type="CDD" id="cd01670">
    <property type="entry name" value="Death"/>
    <property type="match status" value="2"/>
</dbReference>
<dbReference type="SMART" id="SM00005">
    <property type="entry name" value="DEATH"/>
    <property type="match status" value="2"/>
</dbReference>
<reference evidence="6" key="1">
    <citation type="submission" date="2021-10" db="EMBL/GenBank/DDBJ databases">
        <title>Tropical sea cucumber genome reveals ecological adaptation and Cuvierian tubules defense mechanism.</title>
        <authorList>
            <person name="Chen T."/>
        </authorList>
    </citation>
    <scope>NUCLEOTIDE SEQUENCE</scope>
    <source>
        <strain evidence="6">Nanhai2018</strain>
        <tissue evidence="6">Muscle</tissue>
    </source>
</reference>
<dbReference type="PROSITE" id="PS50017">
    <property type="entry name" value="DEATH_DOMAIN"/>
    <property type="match status" value="2"/>
</dbReference>
<keyword evidence="1" id="KW-0378">Hydrolase</keyword>
<evidence type="ECO:0000259" key="4">
    <source>
        <dbReference type="PROSITE" id="PS50802"/>
    </source>
</evidence>
<keyword evidence="1" id="KW-0233">DNA recombination</keyword>
<dbReference type="GO" id="GO:0006281">
    <property type="term" value="P:DNA repair"/>
    <property type="evidence" value="ECO:0007669"/>
    <property type="project" value="UniProtKB-KW"/>
</dbReference>
<name>A0A9Q1B9B7_HOLLE</name>
<keyword evidence="1 6" id="KW-0347">Helicase</keyword>
<keyword evidence="1" id="KW-0234">DNA repair</keyword>
<dbReference type="Gene3D" id="3.90.70.80">
    <property type="match status" value="1"/>
</dbReference>
<dbReference type="InterPro" id="IPR011029">
    <property type="entry name" value="DEATH-like_dom_sf"/>
</dbReference>
<comment type="catalytic activity">
    <reaction evidence="1">
        <text>ATP + H2O = ADP + phosphate + H(+)</text>
        <dbReference type="Rhea" id="RHEA:13065"/>
        <dbReference type="ChEBI" id="CHEBI:15377"/>
        <dbReference type="ChEBI" id="CHEBI:15378"/>
        <dbReference type="ChEBI" id="CHEBI:30616"/>
        <dbReference type="ChEBI" id="CHEBI:43474"/>
        <dbReference type="ChEBI" id="CHEBI:456216"/>
        <dbReference type="EC" id="5.6.2.3"/>
    </reaction>
</comment>
<feature type="compositionally biased region" description="Acidic residues" evidence="2">
    <location>
        <begin position="1377"/>
        <end position="1389"/>
    </location>
</feature>
<dbReference type="InterPro" id="IPR027417">
    <property type="entry name" value="P-loop_NTPase"/>
</dbReference>
<dbReference type="InterPro" id="IPR046700">
    <property type="entry name" value="DUF6570"/>
</dbReference>
<dbReference type="InterPro" id="IPR038765">
    <property type="entry name" value="Papain-like_cys_pep_sf"/>
</dbReference>
<keyword evidence="7" id="KW-1185">Reference proteome</keyword>
<feature type="region of interest" description="Disordered" evidence="2">
    <location>
        <begin position="42"/>
        <end position="64"/>
    </location>
</feature>
<dbReference type="GO" id="GO:0043139">
    <property type="term" value="F:5'-3' DNA helicase activity"/>
    <property type="evidence" value="ECO:0007669"/>
    <property type="project" value="UniProtKB-EC"/>
</dbReference>
<feature type="domain" description="Death" evidence="3">
    <location>
        <begin position="3684"/>
        <end position="3748"/>
    </location>
</feature>
<feature type="compositionally biased region" description="Polar residues" evidence="2">
    <location>
        <begin position="50"/>
        <end position="63"/>
    </location>
</feature>
<dbReference type="EC" id="5.6.2.3" evidence="1"/>
<feature type="domain" description="Death" evidence="3">
    <location>
        <begin position="75"/>
        <end position="159"/>
    </location>
</feature>
<evidence type="ECO:0000256" key="2">
    <source>
        <dbReference type="SAM" id="MobiDB-lite"/>
    </source>
</evidence>
<proteinExistence type="inferred from homology"/>
<comment type="cofactor">
    <cofactor evidence="1">
        <name>Mg(2+)</name>
        <dbReference type="ChEBI" id="CHEBI:18420"/>
    </cofactor>
</comment>
<dbReference type="PANTHER" id="PTHR47642:SF5">
    <property type="entry name" value="ATP-DEPENDENT DNA HELICASE"/>
    <property type="match status" value="1"/>
</dbReference>
<dbReference type="GO" id="GO:0000723">
    <property type="term" value="P:telomere maintenance"/>
    <property type="evidence" value="ECO:0007669"/>
    <property type="project" value="InterPro"/>
</dbReference>
<feature type="region of interest" description="Disordered" evidence="2">
    <location>
        <begin position="1348"/>
        <end position="1397"/>
    </location>
</feature>
<dbReference type="Pfam" id="PF20209">
    <property type="entry name" value="DUF6570"/>
    <property type="match status" value="1"/>
</dbReference>
<dbReference type="SUPFAM" id="SSF54001">
    <property type="entry name" value="Cysteine proteinases"/>
    <property type="match status" value="1"/>
</dbReference>
<dbReference type="InterPro" id="IPR000488">
    <property type="entry name" value="Death_dom"/>
</dbReference>
<organism evidence="6 7">
    <name type="scientific">Holothuria leucospilota</name>
    <name type="common">Black long sea cucumber</name>
    <name type="synonym">Mertensiothuria leucospilota</name>
    <dbReference type="NCBI Taxonomy" id="206669"/>
    <lineage>
        <taxon>Eukaryota</taxon>
        <taxon>Metazoa</taxon>
        <taxon>Echinodermata</taxon>
        <taxon>Eleutherozoa</taxon>
        <taxon>Echinozoa</taxon>
        <taxon>Holothuroidea</taxon>
        <taxon>Aspidochirotacea</taxon>
        <taxon>Aspidochirotida</taxon>
        <taxon>Holothuriidae</taxon>
        <taxon>Holothuria</taxon>
    </lineage>
</organism>